<dbReference type="InterPro" id="IPR037515">
    <property type="entry name" value="Rib-P_diPkinase_bac"/>
</dbReference>
<evidence type="ECO:0000256" key="7">
    <source>
        <dbReference type="ARBA" id="ARBA00022840"/>
    </source>
</evidence>
<dbReference type="InterPro" id="IPR000842">
    <property type="entry name" value="PRib_PP_synth_CS"/>
</dbReference>
<dbReference type="InterPro" id="IPR029057">
    <property type="entry name" value="PRTase-like"/>
</dbReference>
<dbReference type="GO" id="GO:0005524">
    <property type="term" value="F:ATP binding"/>
    <property type="evidence" value="ECO:0007669"/>
    <property type="project" value="UniProtKB-KW"/>
</dbReference>
<evidence type="ECO:0000256" key="10">
    <source>
        <dbReference type="ARBA" id="ARBA00054914"/>
    </source>
</evidence>
<evidence type="ECO:0000256" key="6">
    <source>
        <dbReference type="ARBA" id="ARBA00022777"/>
    </source>
</evidence>
<evidence type="ECO:0000256" key="1">
    <source>
        <dbReference type="ARBA" id="ARBA00004996"/>
    </source>
</evidence>
<dbReference type="SUPFAM" id="SSF53271">
    <property type="entry name" value="PRTase-like"/>
    <property type="match status" value="1"/>
</dbReference>
<dbReference type="GO" id="GO:0005737">
    <property type="term" value="C:cytoplasm"/>
    <property type="evidence" value="ECO:0007669"/>
    <property type="project" value="UniProtKB-SubCell"/>
</dbReference>
<evidence type="ECO:0000256" key="4">
    <source>
        <dbReference type="ARBA" id="ARBA00022727"/>
    </source>
</evidence>
<accession>A0A8J3MQ41</accession>
<dbReference type="PROSITE" id="PS00114">
    <property type="entry name" value="PRPP_SYNTHASE"/>
    <property type="match status" value="1"/>
</dbReference>
<comment type="subunit">
    <text evidence="12">Homohexamer.</text>
</comment>
<dbReference type="GO" id="GO:0009156">
    <property type="term" value="P:ribonucleoside monophosphate biosynthetic process"/>
    <property type="evidence" value="ECO:0007669"/>
    <property type="project" value="InterPro"/>
</dbReference>
<dbReference type="GO" id="GO:0004749">
    <property type="term" value="F:ribose phosphate diphosphokinase activity"/>
    <property type="evidence" value="ECO:0007669"/>
    <property type="project" value="UniProtKB-UniRule"/>
</dbReference>
<organism evidence="14 15">
    <name type="scientific">Ktedonospora formicarum</name>
    <dbReference type="NCBI Taxonomy" id="2778364"/>
    <lineage>
        <taxon>Bacteria</taxon>
        <taxon>Bacillati</taxon>
        <taxon>Chloroflexota</taxon>
        <taxon>Ktedonobacteria</taxon>
        <taxon>Ktedonobacterales</taxon>
        <taxon>Ktedonobacteraceae</taxon>
        <taxon>Ktedonospora</taxon>
    </lineage>
</organism>
<comment type="caution">
    <text evidence="12">Lacks conserved residue(s) required for the propagation of feature annotation.</text>
</comment>
<dbReference type="Proteomes" id="UP000612362">
    <property type="component" value="Unassembled WGS sequence"/>
</dbReference>
<keyword evidence="7 12" id="KW-0067">ATP-binding</keyword>
<evidence type="ECO:0000256" key="9">
    <source>
        <dbReference type="ARBA" id="ARBA00049535"/>
    </source>
</evidence>
<feature type="domain" description="Ribose-phosphate pyrophosphokinase N-terminal" evidence="13">
    <location>
        <begin position="9"/>
        <end position="124"/>
    </location>
</feature>
<keyword evidence="5 12" id="KW-0547">Nucleotide-binding</keyword>
<evidence type="ECO:0000313" key="14">
    <source>
        <dbReference type="EMBL" id="GHO44472.1"/>
    </source>
</evidence>
<feature type="active site" evidence="12">
    <location>
        <position position="196"/>
    </location>
</feature>
<feature type="binding site" evidence="12">
    <location>
        <position position="134"/>
    </location>
    <ligand>
        <name>Mg(2+)</name>
        <dbReference type="ChEBI" id="CHEBI:18420"/>
    </ligand>
</feature>
<dbReference type="GO" id="GO:0006164">
    <property type="term" value="P:purine nucleotide biosynthetic process"/>
    <property type="evidence" value="ECO:0007669"/>
    <property type="project" value="TreeGrafter"/>
</dbReference>
<dbReference type="UniPathway" id="UPA00087">
    <property type="reaction ID" value="UER00172"/>
</dbReference>
<dbReference type="EMBL" id="BNJF01000001">
    <property type="protein sequence ID" value="GHO44472.1"/>
    <property type="molecule type" value="Genomic_DNA"/>
</dbReference>
<dbReference type="Pfam" id="PF13793">
    <property type="entry name" value="Pribosyltran_N"/>
    <property type="match status" value="1"/>
</dbReference>
<dbReference type="PANTHER" id="PTHR10210">
    <property type="entry name" value="RIBOSE-PHOSPHATE DIPHOSPHOKINASE FAMILY MEMBER"/>
    <property type="match status" value="1"/>
</dbReference>
<feature type="binding site" evidence="12">
    <location>
        <begin position="41"/>
        <end position="43"/>
    </location>
    <ligand>
        <name>ATP</name>
        <dbReference type="ChEBI" id="CHEBI:30616"/>
    </ligand>
</feature>
<dbReference type="GO" id="GO:0006015">
    <property type="term" value="P:5-phosphoribose 1-diphosphate biosynthetic process"/>
    <property type="evidence" value="ECO:0007669"/>
    <property type="project" value="UniProtKB-UniRule"/>
</dbReference>
<dbReference type="Gene3D" id="3.40.50.2020">
    <property type="match status" value="2"/>
</dbReference>
<dbReference type="NCBIfam" id="NF002320">
    <property type="entry name" value="PRK01259.1"/>
    <property type="match status" value="1"/>
</dbReference>
<evidence type="ECO:0000256" key="11">
    <source>
        <dbReference type="ARBA" id="ARBA00061444"/>
    </source>
</evidence>
<dbReference type="InterPro" id="IPR000836">
    <property type="entry name" value="PRTase_dom"/>
</dbReference>
<comment type="cofactor">
    <cofactor evidence="12">
        <name>Mg(2+)</name>
        <dbReference type="ChEBI" id="CHEBI:18420"/>
    </cofactor>
    <text evidence="12">Binds 2 Mg(2+) ions per subunit.</text>
</comment>
<keyword evidence="8 12" id="KW-0460">Magnesium</keyword>
<comment type="caution">
    <text evidence="14">The sequence shown here is derived from an EMBL/GenBank/DDBJ whole genome shotgun (WGS) entry which is preliminary data.</text>
</comment>
<feature type="binding site" evidence="12">
    <location>
        <position position="198"/>
    </location>
    <ligand>
        <name>D-ribose 5-phosphate</name>
        <dbReference type="ChEBI" id="CHEBI:78346"/>
    </ligand>
</feature>
<dbReference type="CDD" id="cd06223">
    <property type="entry name" value="PRTases_typeI"/>
    <property type="match status" value="1"/>
</dbReference>
<name>A0A8J3MQ41_9CHLR</name>
<protein>
    <recommendedName>
        <fullName evidence="12">Ribose-phosphate pyrophosphokinase</fullName>
        <shortName evidence="12">RPPK</shortName>
        <ecNumber evidence="12">2.7.6.1</ecNumber>
    </recommendedName>
    <alternativeName>
        <fullName evidence="12">5-phospho-D-ribosyl alpha-1-diphosphate synthase</fullName>
    </alternativeName>
    <alternativeName>
        <fullName evidence="12">Phosphoribosyl diphosphate synthase</fullName>
    </alternativeName>
    <alternativeName>
        <fullName evidence="12">Phosphoribosyl pyrophosphate synthase</fullName>
        <shortName evidence="12">P-Rib-PP synthase</shortName>
        <shortName evidence="12">PRPP synthase</shortName>
        <shortName evidence="12">PRPPase</shortName>
    </alternativeName>
</protein>
<evidence type="ECO:0000256" key="2">
    <source>
        <dbReference type="ARBA" id="ARBA00022679"/>
    </source>
</evidence>
<dbReference type="AlphaFoldDB" id="A0A8J3MQ41"/>
<dbReference type="GO" id="GO:0002189">
    <property type="term" value="C:ribose phosphate diphosphokinase complex"/>
    <property type="evidence" value="ECO:0007669"/>
    <property type="project" value="TreeGrafter"/>
</dbReference>
<dbReference type="GO" id="GO:0016301">
    <property type="term" value="F:kinase activity"/>
    <property type="evidence" value="ECO:0007669"/>
    <property type="project" value="UniProtKB-KW"/>
</dbReference>
<dbReference type="GO" id="GO:0000287">
    <property type="term" value="F:magnesium ion binding"/>
    <property type="evidence" value="ECO:0007669"/>
    <property type="project" value="UniProtKB-UniRule"/>
</dbReference>
<sequence>MNPVASELSIFSGNANRQLAIEICQHLGISLGKADVFQFSNENIFVKINENVRGNDVFVVQPFSSPVNRSIMELLIMVDALKRASASQVTAVIPYYAYGRTDKKDQPRVPITARLIADCITVAGAHRVVTMDMHAGQIQGFFNIPVDELTAQTIQADYFASKQLPDLTVVSTDEGFAKNARKLADRLNAPLAIVEKRRLGNEGVTEAMGIIGNVAGRVALIVDDEIDTAGSITQAVRLVCEQGAREVYCCATHGVFSGPAIERLHAAPIRELVVTNSIPAPDIKLLPNLTTLSVAGLFAGAISRIHDGRSVSELFY</sequence>
<dbReference type="FunFam" id="3.40.50.2020:FF:000002">
    <property type="entry name" value="Ribose-phosphate pyrophosphokinase"/>
    <property type="match status" value="1"/>
</dbReference>
<dbReference type="PANTHER" id="PTHR10210:SF41">
    <property type="entry name" value="RIBOSE-PHOSPHATE PYROPHOSPHOKINASE 1, CHLOROPLASTIC"/>
    <property type="match status" value="1"/>
</dbReference>
<evidence type="ECO:0000259" key="13">
    <source>
        <dbReference type="Pfam" id="PF13793"/>
    </source>
</evidence>
<dbReference type="HAMAP" id="MF_00583_B">
    <property type="entry name" value="RibP_PPkinase_B"/>
    <property type="match status" value="1"/>
</dbReference>
<evidence type="ECO:0000256" key="5">
    <source>
        <dbReference type="ARBA" id="ARBA00022741"/>
    </source>
</evidence>
<reference evidence="14" key="1">
    <citation type="submission" date="2020-10" db="EMBL/GenBank/DDBJ databases">
        <title>Taxonomic study of unclassified bacteria belonging to the class Ktedonobacteria.</title>
        <authorList>
            <person name="Yabe S."/>
            <person name="Wang C.M."/>
            <person name="Zheng Y."/>
            <person name="Sakai Y."/>
            <person name="Cavaletti L."/>
            <person name="Monciardini P."/>
            <person name="Donadio S."/>
        </authorList>
    </citation>
    <scope>NUCLEOTIDE SEQUENCE</scope>
    <source>
        <strain evidence="14">SOSP1-1</strain>
    </source>
</reference>
<dbReference type="InterPro" id="IPR029099">
    <property type="entry name" value="Pribosyltran_N"/>
</dbReference>
<keyword evidence="2 12" id="KW-0808">Transferase</keyword>
<dbReference type="Pfam" id="PF14572">
    <property type="entry name" value="Pribosyl_synth"/>
    <property type="match status" value="1"/>
</dbReference>
<evidence type="ECO:0000313" key="15">
    <source>
        <dbReference type="Proteomes" id="UP000612362"/>
    </source>
</evidence>
<dbReference type="InterPro" id="IPR005946">
    <property type="entry name" value="Rib-P_diPkinase"/>
</dbReference>
<comment type="pathway">
    <text evidence="1 12">Metabolic intermediate biosynthesis; 5-phospho-alpha-D-ribose 1-diphosphate biosynthesis; 5-phospho-alpha-D-ribose 1-diphosphate from D-ribose 5-phosphate (route I): step 1/1.</text>
</comment>
<evidence type="ECO:0000256" key="8">
    <source>
        <dbReference type="ARBA" id="ARBA00022842"/>
    </source>
</evidence>
<proteinExistence type="inferred from homology"/>
<gene>
    <name evidence="12" type="primary">prs</name>
    <name evidence="14" type="ORF">KSX_26350</name>
</gene>
<dbReference type="FunFam" id="3.40.50.2020:FF:000001">
    <property type="entry name" value="Ribose-phosphate pyrophosphokinase"/>
    <property type="match status" value="1"/>
</dbReference>
<dbReference type="SMART" id="SM01400">
    <property type="entry name" value="Pribosyltran_N"/>
    <property type="match status" value="1"/>
</dbReference>
<comment type="catalytic activity">
    <reaction evidence="9 12">
        <text>D-ribose 5-phosphate + ATP = 5-phospho-alpha-D-ribose 1-diphosphate + AMP + H(+)</text>
        <dbReference type="Rhea" id="RHEA:15609"/>
        <dbReference type="ChEBI" id="CHEBI:15378"/>
        <dbReference type="ChEBI" id="CHEBI:30616"/>
        <dbReference type="ChEBI" id="CHEBI:58017"/>
        <dbReference type="ChEBI" id="CHEBI:78346"/>
        <dbReference type="ChEBI" id="CHEBI:456215"/>
        <dbReference type="EC" id="2.7.6.1"/>
    </reaction>
</comment>
<feature type="binding site" evidence="12">
    <location>
        <begin position="227"/>
        <end position="231"/>
    </location>
    <ligand>
        <name>D-ribose 5-phosphate</name>
        <dbReference type="ChEBI" id="CHEBI:78346"/>
    </ligand>
</feature>
<dbReference type="EC" id="2.7.6.1" evidence="12"/>
<comment type="similarity">
    <text evidence="11 12">Belongs to the ribose-phosphate pyrophosphokinase family. Class I subfamily.</text>
</comment>
<keyword evidence="6 12" id="KW-0418">Kinase</keyword>
<keyword evidence="15" id="KW-1185">Reference proteome</keyword>
<comment type="subcellular location">
    <subcellularLocation>
        <location evidence="12">Cytoplasm</location>
    </subcellularLocation>
</comment>
<comment type="function">
    <text evidence="10 12">Involved in the biosynthesis of the central metabolite phospho-alpha-D-ribosyl-1-pyrophosphate (PRPP) via the transfer of pyrophosphoryl group from ATP to 1-hydroxyl of ribose-5-phosphate (Rib-5-P).</text>
</comment>
<keyword evidence="3 12" id="KW-0479">Metal-binding</keyword>
<keyword evidence="12" id="KW-0963">Cytoplasm</keyword>
<dbReference type="RefSeq" id="WP_220193859.1">
    <property type="nucleotide sequence ID" value="NZ_BNJF01000001.1"/>
</dbReference>
<keyword evidence="4 12" id="KW-0545">Nucleotide biosynthesis</keyword>
<dbReference type="NCBIfam" id="TIGR01251">
    <property type="entry name" value="ribP_PPkin"/>
    <property type="match status" value="1"/>
</dbReference>
<feature type="binding site" evidence="12">
    <location>
        <position position="223"/>
    </location>
    <ligand>
        <name>D-ribose 5-phosphate</name>
        <dbReference type="ChEBI" id="CHEBI:78346"/>
    </ligand>
</feature>
<evidence type="ECO:0000256" key="12">
    <source>
        <dbReference type="HAMAP-Rule" id="MF_00583"/>
    </source>
</evidence>
<feature type="binding site" evidence="12">
    <location>
        <position position="173"/>
    </location>
    <ligand>
        <name>Mg(2+)</name>
        <dbReference type="ChEBI" id="CHEBI:18420"/>
    </ligand>
</feature>
<evidence type="ECO:0000256" key="3">
    <source>
        <dbReference type="ARBA" id="ARBA00022723"/>
    </source>
</evidence>